<accession>A0A8H6INF8</accession>
<protein>
    <submittedName>
        <fullName evidence="1">Uncharacterized protein</fullName>
    </submittedName>
</protein>
<evidence type="ECO:0000313" key="2">
    <source>
        <dbReference type="Proteomes" id="UP000652219"/>
    </source>
</evidence>
<dbReference type="Proteomes" id="UP000652219">
    <property type="component" value="Unassembled WGS sequence"/>
</dbReference>
<sequence>MATTTITTSASNATEAKLNLLGATPANLPASLAPDFLTKFPKLSREQAGHLRHFHNLVSQRDGE</sequence>
<organism evidence="1 2">
    <name type="scientific">Colletotrichum sojae</name>
    <dbReference type="NCBI Taxonomy" id="2175907"/>
    <lineage>
        <taxon>Eukaryota</taxon>
        <taxon>Fungi</taxon>
        <taxon>Dikarya</taxon>
        <taxon>Ascomycota</taxon>
        <taxon>Pezizomycotina</taxon>
        <taxon>Sordariomycetes</taxon>
        <taxon>Hypocreomycetidae</taxon>
        <taxon>Glomerellales</taxon>
        <taxon>Glomerellaceae</taxon>
        <taxon>Colletotrichum</taxon>
        <taxon>Colletotrichum orchidearum species complex</taxon>
    </lineage>
</organism>
<feature type="non-terminal residue" evidence="1">
    <location>
        <position position="1"/>
    </location>
</feature>
<name>A0A8H6INF8_9PEZI</name>
<gene>
    <name evidence="1" type="ORF">CSOJ01_15052</name>
</gene>
<comment type="caution">
    <text evidence="1">The sequence shown here is derived from an EMBL/GenBank/DDBJ whole genome shotgun (WGS) entry which is preliminary data.</text>
</comment>
<reference evidence="1 2" key="1">
    <citation type="journal article" date="2020" name="Phytopathology">
        <title>Genome Sequence Resources of Colletotrichum truncatum, C. plurivorum, C. musicola, and C. sojae: Four Species Pathogenic to Soybean (Glycine max).</title>
        <authorList>
            <person name="Rogerio F."/>
            <person name="Boufleur T.R."/>
            <person name="Ciampi-Guillardi M."/>
            <person name="Sukno S.A."/>
            <person name="Thon M.R."/>
            <person name="Massola Junior N.S."/>
            <person name="Baroncelli R."/>
        </authorList>
    </citation>
    <scope>NUCLEOTIDE SEQUENCE [LARGE SCALE GENOMIC DNA]</scope>
    <source>
        <strain evidence="1 2">LFN0009</strain>
    </source>
</reference>
<proteinExistence type="predicted"/>
<keyword evidence="2" id="KW-1185">Reference proteome</keyword>
<dbReference type="EMBL" id="WIGN01000570">
    <property type="protein sequence ID" value="KAF6788180.1"/>
    <property type="molecule type" value="Genomic_DNA"/>
</dbReference>
<evidence type="ECO:0000313" key="1">
    <source>
        <dbReference type="EMBL" id="KAF6788180.1"/>
    </source>
</evidence>
<dbReference type="AlphaFoldDB" id="A0A8H6INF8"/>